<comment type="subcellular location">
    <subcellularLocation>
        <location evidence="2">Cell membrane</location>
        <topology evidence="2">Multi-pass membrane protein</topology>
    </subcellularLocation>
</comment>
<dbReference type="InterPro" id="IPR003594">
    <property type="entry name" value="HATPase_dom"/>
</dbReference>
<keyword evidence="8 15" id="KW-0418">Kinase</keyword>
<keyword evidence="7" id="KW-0547">Nucleotide-binding</keyword>
<sequence length="654" mass="73522">MIQGSSVRFSLRLKVLSILFAVMVAILLLSNSLYYWSTKSILEQKAIAQNITVSKQIRLEIQQSQTGQSYIDDLLGDELNKAAIAIKYALNPDVSKVTNKQLSDLAAQLNISGITLFKPTKDDIVAVKSSDPKEVGLSTKNMNLWYRAFRDLLNGHPEASKFGKSAPNFWTGPFSNASSDPSKINKWGYYYDGTTNYMIDPFVESSALKTYTSDVGVPSFITNIQKSEPQLLSIAVLNQTFGQTPIVYTYGGNTWVDVANKPVMYGHYDYENLALDTKEKDLANQTGHTVSVTDFRKGQKVLKTFVPESENGSKFVVEIVTNYNVVSNTLDQQLHNSLLISASLLLLVILLSYFTSGFIVKPLREITEKVNRIADRRFDEPVTIHRQDEIGVLANSVNTMSMNLLEYLHESVRKERGQGVSYLMMVMHALIHELRNPIVVMKYLQEFLPKIQQMNERGEEVVERMRLVTEHANSVVRDFGDFLKNGKLNLREHSLLNTIAGALEVLRPVAEERDIDIQLRNLSGDDEVLVVIDDDKLRMVFVNLIQNSMDAIDTERTIREVTLTVTRDQNDVSVDIHDTGHGIAREQWDEIFMPYKSTKKNGFGLGLTYCGFVVLSHGGMIQVIDSDDTGTTMRVRLPLSGKCAAPKYDGDDTR</sequence>
<evidence type="ECO:0000313" key="16">
    <source>
        <dbReference type="Proteomes" id="UP001164803"/>
    </source>
</evidence>
<feature type="transmembrane region" description="Helical" evidence="12">
    <location>
        <begin position="603"/>
        <end position="624"/>
    </location>
</feature>
<organism evidence="15 16">
    <name type="scientific">Alicyclobacillus dauci</name>
    <dbReference type="NCBI Taxonomy" id="1475485"/>
    <lineage>
        <taxon>Bacteria</taxon>
        <taxon>Bacillati</taxon>
        <taxon>Bacillota</taxon>
        <taxon>Bacilli</taxon>
        <taxon>Bacillales</taxon>
        <taxon>Alicyclobacillaceae</taxon>
        <taxon>Alicyclobacillus</taxon>
    </lineage>
</organism>
<dbReference type="InterPro" id="IPR003660">
    <property type="entry name" value="HAMP_dom"/>
</dbReference>
<keyword evidence="5" id="KW-0597">Phosphoprotein</keyword>
<comment type="catalytic activity">
    <reaction evidence="1">
        <text>ATP + protein L-histidine = ADP + protein N-phospho-L-histidine.</text>
        <dbReference type="EC" id="2.7.13.3"/>
    </reaction>
</comment>
<dbReference type="Gene3D" id="6.10.340.10">
    <property type="match status" value="1"/>
</dbReference>
<keyword evidence="9" id="KW-0067">ATP-binding</keyword>
<dbReference type="EMBL" id="CP104064">
    <property type="protein sequence ID" value="WAH37607.1"/>
    <property type="molecule type" value="Genomic_DNA"/>
</dbReference>
<dbReference type="CDD" id="cd00082">
    <property type="entry name" value="HisKA"/>
    <property type="match status" value="1"/>
</dbReference>
<keyword evidence="10" id="KW-0902">Two-component regulatory system</keyword>
<dbReference type="Pfam" id="PF02518">
    <property type="entry name" value="HATPase_c"/>
    <property type="match status" value="1"/>
</dbReference>
<dbReference type="InterPro" id="IPR005467">
    <property type="entry name" value="His_kinase_dom"/>
</dbReference>
<dbReference type="PROSITE" id="PS50109">
    <property type="entry name" value="HIS_KIN"/>
    <property type="match status" value="1"/>
</dbReference>
<proteinExistence type="predicted"/>
<evidence type="ECO:0000256" key="11">
    <source>
        <dbReference type="ARBA" id="ARBA00023136"/>
    </source>
</evidence>
<evidence type="ECO:0000256" key="5">
    <source>
        <dbReference type="ARBA" id="ARBA00022553"/>
    </source>
</evidence>
<dbReference type="SMART" id="SM00387">
    <property type="entry name" value="HATPase_c"/>
    <property type="match status" value="1"/>
</dbReference>
<keyword evidence="11 12" id="KW-0472">Membrane</keyword>
<evidence type="ECO:0000313" key="15">
    <source>
        <dbReference type="EMBL" id="WAH37607.1"/>
    </source>
</evidence>
<dbReference type="Proteomes" id="UP001164803">
    <property type="component" value="Chromosome"/>
</dbReference>
<evidence type="ECO:0000256" key="3">
    <source>
        <dbReference type="ARBA" id="ARBA00012438"/>
    </source>
</evidence>
<dbReference type="InterPro" id="IPR004358">
    <property type="entry name" value="Sig_transdc_His_kin-like_C"/>
</dbReference>
<keyword evidence="6" id="KW-0808">Transferase</keyword>
<evidence type="ECO:0000256" key="1">
    <source>
        <dbReference type="ARBA" id="ARBA00000085"/>
    </source>
</evidence>
<dbReference type="InterPro" id="IPR050398">
    <property type="entry name" value="HssS/ArlS-like"/>
</dbReference>
<dbReference type="Gene3D" id="3.30.565.10">
    <property type="entry name" value="Histidine kinase-like ATPase, C-terminal domain"/>
    <property type="match status" value="1"/>
</dbReference>
<evidence type="ECO:0000256" key="12">
    <source>
        <dbReference type="SAM" id="Phobius"/>
    </source>
</evidence>
<evidence type="ECO:0000259" key="13">
    <source>
        <dbReference type="PROSITE" id="PS50109"/>
    </source>
</evidence>
<dbReference type="PANTHER" id="PTHR45528:SF1">
    <property type="entry name" value="SENSOR HISTIDINE KINASE CPXA"/>
    <property type="match status" value="1"/>
</dbReference>
<dbReference type="Pfam" id="PF00672">
    <property type="entry name" value="HAMP"/>
    <property type="match status" value="1"/>
</dbReference>
<dbReference type="InterPro" id="IPR003661">
    <property type="entry name" value="HisK_dim/P_dom"/>
</dbReference>
<protein>
    <recommendedName>
        <fullName evidence="3">histidine kinase</fullName>
        <ecNumber evidence="3">2.7.13.3</ecNumber>
    </recommendedName>
</protein>
<evidence type="ECO:0000256" key="4">
    <source>
        <dbReference type="ARBA" id="ARBA00022475"/>
    </source>
</evidence>
<dbReference type="RefSeq" id="WP_268045112.1">
    <property type="nucleotide sequence ID" value="NZ_CP104064.1"/>
</dbReference>
<reference evidence="15" key="1">
    <citation type="submission" date="2022-08" db="EMBL/GenBank/DDBJ databases">
        <title>Alicyclobacillus dauci DSM2870, complete genome.</title>
        <authorList>
            <person name="Wang Q."/>
            <person name="Cai R."/>
            <person name="Wang Z."/>
        </authorList>
    </citation>
    <scope>NUCLEOTIDE SEQUENCE</scope>
    <source>
        <strain evidence="15">DSM 28700</strain>
    </source>
</reference>
<evidence type="ECO:0000259" key="14">
    <source>
        <dbReference type="PROSITE" id="PS50885"/>
    </source>
</evidence>
<dbReference type="PANTHER" id="PTHR45528">
    <property type="entry name" value="SENSOR HISTIDINE KINASE CPXA"/>
    <property type="match status" value="1"/>
</dbReference>
<dbReference type="PRINTS" id="PR00344">
    <property type="entry name" value="BCTRLSENSOR"/>
</dbReference>
<gene>
    <name evidence="15" type="ORF">NZD86_03500</name>
</gene>
<evidence type="ECO:0000256" key="7">
    <source>
        <dbReference type="ARBA" id="ARBA00022741"/>
    </source>
</evidence>
<feature type="transmembrane region" description="Helical" evidence="12">
    <location>
        <begin position="338"/>
        <end position="360"/>
    </location>
</feature>
<name>A0ABY6Z438_9BACL</name>
<keyword evidence="16" id="KW-1185">Reference proteome</keyword>
<feature type="transmembrane region" description="Helical" evidence="12">
    <location>
        <begin position="15"/>
        <end position="36"/>
    </location>
</feature>
<keyword evidence="12" id="KW-1133">Transmembrane helix</keyword>
<feature type="domain" description="HAMP" evidence="14">
    <location>
        <begin position="357"/>
        <end position="409"/>
    </location>
</feature>
<dbReference type="CDD" id="cd06225">
    <property type="entry name" value="HAMP"/>
    <property type="match status" value="1"/>
</dbReference>
<dbReference type="GO" id="GO:0016301">
    <property type="term" value="F:kinase activity"/>
    <property type="evidence" value="ECO:0007669"/>
    <property type="project" value="UniProtKB-KW"/>
</dbReference>
<evidence type="ECO:0000256" key="10">
    <source>
        <dbReference type="ARBA" id="ARBA00023012"/>
    </source>
</evidence>
<dbReference type="EC" id="2.7.13.3" evidence="3"/>
<dbReference type="PROSITE" id="PS50885">
    <property type="entry name" value="HAMP"/>
    <property type="match status" value="1"/>
</dbReference>
<accession>A0ABY6Z438</accession>
<evidence type="ECO:0000256" key="2">
    <source>
        <dbReference type="ARBA" id="ARBA00004651"/>
    </source>
</evidence>
<evidence type="ECO:0000256" key="9">
    <source>
        <dbReference type="ARBA" id="ARBA00022840"/>
    </source>
</evidence>
<keyword evidence="4" id="KW-1003">Cell membrane</keyword>
<feature type="domain" description="Histidine kinase" evidence="13">
    <location>
        <begin position="429"/>
        <end position="641"/>
    </location>
</feature>
<dbReference type="SUPFAM" id="SSF55874">
    <property type="entry name" value="ATPase domain of HSP90 chaperone/DNA topoisomerase II/histidine kinase"/>
    <property type="match status" value="1"/>
</dbReference>
<keyword evidence="12" id="KW-0812">Transmembrane</keyword>
<dbReference type="InterPro" id="IPR036890">
    <property type="entry name" value="HATPase_C_sf"/>
</dbReference>
<evidence type="ECO:0000256" key="6">
    <source>
        <dbReference type="ARBA" id="ARBA00022679"/>
    </source>
</evidence>
<dbReference type="SUPFAM" id="SSF158472">
    <property type="entry name" value="HAMP domain-like"/>
    <property type="match status" value="1"/>
</dbReference>
<dbReference type="SMART" id="SM00304">
    <property type="entry name" value="HAMP"/>
    <property type="match status" value="1"/>
</dbReference>
<evidence type="ECO:0000256" key="8">
    <source>
        <dbReference type="ARBA" id="ARBA00022777"/>
    </source>
</evidence>